<dbReference type="AlphaFoldDB" id="A0A218WZ34"/>
<gene>
    <name evidence="2" type="ORF">CDL15_Pgr018606</name>
</gene>
<evidence type="ECO:0000256" key="1">
    <source>
        <dbReference type="SAM" id="MobiDB-lite"/>
    </source>
</evidence>
<feature type="compositionally biased region" description="Polar residues" evidence="1">
    <location>
        <begin position="1"/>
        <end position="12"/>
    </location>
</feature>
<accession>A0A218WZ34</accession>
<organism evidence="2 3">
    <name type="scientific">Punica granatum</name>
    <name type="common">Pomegranate</name>
    <dbReference type="NCBI Taxonomy" id="22663"/>
    <lineage>
        <taxon>Eukaryota</taxon>
        <taxon>Viridiplantae</taxon>
        <taxon>Streptophyta</taxon>
        <taxon>Embryophyta</taxon>
        <taxon>Tracheophyta</taxon>
        <taxon>Spermatophyta</taxon>
        <taxon>Magnoliopsida</taxon>
        <taxon>eudicotyledons</taxon>
        <taxon>Gunneridae</taxon>
        <taxon>Pentapetalae</taxon>
        <taxon>rosids</taxon>
        <taxon>malvids</taxon>
        <taxon>Myrtales</taxon>
        <taxon>Lythraceae</taxon>
        <taxon>Punica</taxon>
    </lineage>
</organism>
<feature type="region of interest" description="Disordered" evidence="1">
    <location>
        <begin position="1"/>
        <end position="36"/>
    </location>
</feature>
<comment type="caution">
    <text evidence="2">The sequence shown here is derived from an EMBL/GenBank/DDBJ whole genome shotgun (WGS) entry which is preliminary data.</text>
</comment>
<dbReference type="EMBL" id="MTKT01002507">
    <property type="protein sequence ID" value="OWM78037.1"/>
    <property type="molecule type" value="Genomic_DNA"/>
</dbReference>
<sequence length="83" mass="9246">MSSANSNNTLNMLHNIDDNNMETGESTLTFPKRKRKNEMTMEELLKLSAPSSKILNKMARKIGESMQQDWNALQSIGSGDGKS</sequence>
<proteinExistence type="predicted"/>
<protein>
    <submittedName>
        <fullName evidence="2">Uncharacterized protein</fullName>
    </submittedName>
</protein>
<name>A0A218WZ34_PUNGR</name>
<evidence type="ECO:0000313" key="3">
    <source>
        <dbReference type="Proteomes" id="UP000197138"/>
    </source>
</evidence>
<reference evidence="3" key="1">
    <citation type="journal article" date="2017" name="Plant J.">
        <title>The pomegranate (Punica granatum L.) genome and the genomics of punicalagin biosynthesis.</title>
        <authorList>
            <person name="Qin G."/>
            <person name="Xu C."/>
            <person name="Ming R."/>
            <person name="Tang H."/>
            <person name="Guyot R."/>
            <person name="Kramer E.M."/>
            <person name="Hu Y."/>
            <person name="Yi X."/>
            <person name="Qi Y."/>
            <person name="Xu X."/>
            <person name="Gao Z."/>
            <person name="Pan H."/>
            <person name="Jian J."/>
            <person name="Tian Y."/>
            <person name="Yue Z."/>
            <person name="Xu Y."/>
        </authorList>
    </citation>
    <scope>NUCLEOTIDE SEQUENCE [LARGE SCALE GENOMIC DNA]</scope>
    <source>
        <strain evidence="3">cv. Dabenzi</strain>
    </source>
</reference>
<dbReference type="Proteomes" id="UP000197138">
    <property type="component" value="Unassembled WGS sequence"/>
</dbReference>
<evidence type="ECO:0000313" key="2">
    <source>
        <dbReference type="EMBL" id="OWM78037.1"/>
    </source>
</evidence>